<proteinExistence type="inferred from homology"/>
<dbReference type="RefSeq" id="WP_227944748.1">
    <property type="nucleotide sequence ID" value="NZ_JFZZ01000022.1"/>
</dbReference>
<organism evidence="16 17">
    <name type="scientific">Bordetella holmesii CDC-H585-BH</name>
    <dbReference type="NCBI Taxonomy" id="1331206"/>
    <lineage>
        <taxon>Bacteria</taxon>
        <taxon>Pseudomonadati</taxon>
        <taxon>Pseudomonadota</taxon>
        <taxon>Betaproteobacteria</taxon>
        <taxon>Burkholderiales</taxon>
        <taxon>Alcaligenaceae</taxon>
        <taxon>Bordetella</taxon>
    </lineage>
</organism>
<dbReference type="SUPFAM" id="SSF56935">
    <property type="entry name" value="Porins"/>
    <property type="match status" value="1"/>
</dbReference>
<keyword evidence="7 12" id="KW-0798">TonB box</keyword>
<dbReference type="PATRIC" id="fig|1331206.3.peg.590"/>
<evidence type="ECO:0000256" key="12">
    <source>
        <dbReference type="RuleBase" id="RU003357"/>
    </source>
</evidence>
<sequence length="757" mass="84286">MEVRHPLALWSLLAAAPVMADTAAGAAAPVPAWQLETIVVEANAEAESPSTDVRSASQISRDNVLDARDLVRHIPGITVSEGGRAGTNGFAIRGVDGNRVAVTVDGVAQAEYFLPEVYLGYGYLNGNRNSVELEHMKQVTLHKGADSYSSGSGGIGGSVQFVTKDINDFVDPGKTAGVYSKLAYASRSRQWLGVAGAGTRLGDLGTSFFLQYTRRGGHEIMHHGGGADIAGRSRGRPDPVDATTQAWLSKLDVCVVRGHCVQLSHDERAERRFTDEKSYGAFGQTRQAWDSSPYRRQALVYRWIPSDGPLESLSAGLHLQNVLQRALTENRDIKDGFLDQRYDRRTTQRDRQWRLEAAARVWDTSWGRHRFSGELAWTQRRLNNDNTDRLFFKNSAGGQSSYSIVDPVRVRSLSLKLKDSFAFGPLWHGELGWRVDRYAHQPTPGVAPSYGLDAVGRRRFSAGSWFGNLSHEVTSHLRLSYAVSQGFRAPSAQELYFRFRRGFNYFLPNPGLKAERALNQELTLTAHGDVGNLAVALFQTRYRDFIEERHTTREVPNPFYEPFNPWGIPPVQIEDYFQQQNIDRAKVWGVELKGLLDAHTAFGAPKGWGMDVRATLTRGRTSLGDGLRALQPLQVVAGLFYEAASWGLRADLVHHGAKRERDTLRTTYGARGAVREPSKYLSQAVYLVDLSAYTRLGRHMTLSAGIYNLFDRKYFRWDTLRSLASFGTTGRIDPAGEGLNRYTAPGRNVAVNLEIRY</sequence>
<dbReference type="Pfam" id="PF00593">
    <property type="entry name" value="TonB_dep_Rec_b-barrel"/>
    <property type="match status" value="1"/>
</dbReference>
<keyword evidence="8 11" id="KW-0472">Membrane</keyword>
<keyword evidence="4 11" id="KW-1134">Transmembrane beta strand</keyword>
<dbReference type="InterPro" id="IPR010949">
    <property type="entry name" value="TonB_Hb/transfer/lactofer_rcpt"/>
</dbReference>
<evidence type="ECO:0000256" key="7">
    <source>
        <dbReference type="ARBA" id="ARBA00023077"/>
    </source>
</evidence>
<feature type="domain" description="TonB-dependent receptor plug" evidence="15">
    <location>
        <begin position="48"/>
        <end position="157"/>
    </location>
</feature>
<evidence type="ECO:0000256" key="8">
    <source>
        <dbReference type="ARBA" id="ARBA00023136"/>
    </source>
</evidence>
<evidence type="ECO:0000256" key="4">
    <source>
        <dbReference type="ARBA" id="ARBA00022452"/>
    </source>
</evidence>
<dbReference type="GO" id="GO:0044718">
    <property type="term" value="P:siderophore transmembrane transport"/>
    <property type="evidence" value="ECO:0007669"/>
    <property type="project" value="TreeGrafter"/>
</dbReference>
<dbReference type="GO" id="GO:0009279">
    <property type="term" value="C:cell outer membrane"/>
    <property type="evidence" value="ECO:0007669"/>
    <property type="project" value="UniProtKB-SubCell"/>
</dbReference>
<dbReference type="Pfam" id="PF07715">
    <property type="entry name" value="Plug"/>
    <property type="match status" value="1"/>
</dbReference>
<dbReference type="InterPro" id="IPR012910">
    <property type="entry name" value="Plug_dom"/>
</dbReference>
<accession>A0A158M8V5</accession>
<dbReference type="InterPro" id="IPR037066">
    <property type="entry name" value="Plug_dom_sf"/>
</dbReference>
<name>A0A158M8V5_9BORD</name>
<feature type="domain" description="TonB-dependent receptor-like beta-barrel" evidence="14">
    <location>
        <begin position="280"/>
        <end position="709"/>
    </location>
</feature>
<dbReference type="GO" id="GO:0015344">
    <property type="term" value="F:siderophore uptake transmembrane transporter activity"/>
    <property type="evidence" value="ECO:0007669"/>
    <property type="project" value="TreeGrafter"/>
</dbReference>
<evidence type="ECO:0000313" key="16">
    <source>
        <dbReference type="EMBL" id="KAK97810.1"/>
    </source>
</evidence>
<dbReference type="STRING" id="35814.BBB42_17165"/>
<dbReference type="NCBIfam" id="TIGR01786">
    <property type="entry name" value="TonB-hemlactrns"/>
    <property type="match status" value="1"/>
</dbReference>
<dbReference type="AlphaFoldDB" id="A0A158M8V5"/>
<dbReference type="PANTHER" id="PTHR30069">
    <property type="entry name" value="TONB-DEPENDENT OUTER MEMBRANE RECEPTOR"/>
    <property type="match status" value="1"/>
</dbReference>
<evidence type="ECO:0000256" key="13">
    <source>
        <dbReference type="SAM" id="SignalP"/>
    </source>
</evidence>
<dbReference type="PANTHER" id="PTHR30069:SF29">
    <property type="entry name" value="HEMOGLOBIN AND HEMOGLOBIN-HAPTOGLOBIN-BINDING PROTEIN 1-RELATED"/>
    <property type="match status" value="1"/>
</dbReference>
<dbReference type="Proteomes" id="UP000026682">
    <property type="component" value="Unassembled WGS sequence"/>
</dbReference>
<evidence type="ECO:0000259" key="14">
    <source>
        <dbReference type="Pfam" id="PF00593"/>
    </source>
</evidence>
<evidence type="ECO:0000256" key="11">
    <source>
        <dbReference type="PROSITE-ProRule" id="PRU01360"/>
    </source>
</evidence>
<keyword evidence="10 11" id="KW-0998">Cell outer membrane</keyword>
<dbReference type="Gene3D" id="2.40.170.20">
    <property type="entry name" value="TonB-dependent receptor, beta-barrel domain"/>
    <property type="match status" value="1"/>
</dbReference>
<dbReference type="PROSITE" id="PS52016">
    <property type="entry name" value="TONB_DEPENDENT_REC_3"/>
    <property type="match status" value="1"/>
</dbReference>
<protein>
    <submittedName>
        <fullName evidence="16">TonB-dependent hemoglobin/transferrin/lactoferrin receptor family protein</fullName>
    </submittedName>
</protein>
<keyword evidence="6 13" id="KW-0732">Signal</keyword>
<dbReference type="InterPro" id="IPR036942">
    <property type="entry name" value="Beta-barrel_TonB_sf"/>
</dbReference>
<dbReference type="InterPro" id="IPR039426">
    <property type="entry name" value="TonB-dep_rcpt-like"/>
</dbReference>
<evidence type="ECO:0000256" key="6">
    <source>
        <dbReference type="ARBA" id="ARBA00022729"/>
    </source>
</evidence>
<feature type="chain" id="PRO_5007628739" evidence="13">
    <location>
        <begin position="21"/>
        <end position="757"/>
    </location>
</feature>
<evidence type="ECO:0000256" key="3">
    <source>
        <dbReference type="ARBA" id="ARBA00022448"/>
    </source>
</evidence>
<dbReference type="InterPro" id="IPR000531">
    <property type="entry name" value="Beta-barrel_TonB"/>
</dbReference>
<comment type="subcellular location">
    <subcellularLocation>
        <location evidence="1 11">Cell outer membrane</location>
        <topology evidence="1 11">Multi-pass membrane protein</topology>
    </subcellularLocation>
</comment>
<comment type="similarity">
    <text evidence="2 11 12">Belongs to the TonB-dependent receptor family.</text>
</comment>
<evidence type="ECO:0000256" key="5">
    <source>
        <dbReference type="ARBA" id="ARBA00022692"/>
    </source>
</evidence>
<dbReference type="GeneID" id="93121966"/>
<evidence type="ECO:0000256" key="10">
    <source>
        <dbReference type="ARBA" id="ARBA00023237"/>
    </source>
</evidence>
<keyword evidence="5 11" id="KW-0812">Transmembrane</keyword>
<keyword evidence="3 11" id="KW-0813">Transport</keyword>
<evidence type="ECO:0000256" key="9">
    <source>
        <dbReference type="ARBA" id="ARBA00023170"/>
    </source>
</evidence>
<feature type="signal peptide" evidence="13">
    <location>
        <begin position="1"/>
        <end position="20"/>
    </location>
</feature>
<comment type="caution">
    <text evidence="16">The sequence shown here is derived from an EMBL/GenBank/DDBJ whole genome shotgun (WGS) entry which is preliminary data.</text>
</comment>
<dbReference type="Gene3D" id="2.170.130.10">
    <property type="entry name" value="TonB-dependent receptor, plug domain"/>
    <property type="match status" value="1"/>
</dbReference>
<gene>
    <name evidence="16" type="ORF">L497_2861</name>
</gene>
<dbReference type="EMBL" id="JFZZ01000022">
    <property type="protein sequence ID" value="KAK97810.1"/>
    <property type="molecule type" value="Genomic_DNA"/>
</dbReference>
<keyword evidence="9 16" id="KW-0675">Receptor</keyword>
<dbReference type="CDD" id="cd01347">
    <property type="entry name" value="ligand_gated_channel"/>
    <property type="match status" value="1"/>
</dbReference>
<evidence type="ECO:0000259" key="15">
    <source>
        <dbReference type="Pfam" id="PF07715"/>
    </source>
</evidence>
<reference evidence="16 17" key="1">
    <citation type="submission" date="2014-03" db="EMBL/GenBank/DDBJ databases">
        <title>Genome sequence of Bordetella holmseii.</title>
        <authorList>
            <person name="Harvill E."/>
            <person name="Goodfield L.L."/>
            <person name="Ivanov Y."/>
            <person name="Meyer J.A."/>
            <person name="Newth C."/>
            <person name="Cassiday P."/>
            <person name="Tondella M.L."/>
            <person name="Liao P."/>
            <person name="Zimmerman J."/>
            <person name="Meert K."/>
            <person name="Wessel D."/>
            <person name="Berger J."/>
            <person name="Dean J.M."/>
            <person name="Holubkov R."/>
            <person name="Burr J."/>
            <person name="Liu T."/>
            <person name="Brinkac L.M."/>
            <person name="Sanka R."/>
            <person name="Kim M."/>
            <person name="Losada L."/>
        </authorList>
    </citation>
    <scope>NUCLEOTIDE SEQUENCE [LARGE SCALE GENOMIC DNA]</scope>
    <source>
        <strain evidence="16 17">CDC-H585-BH</strain>
    </source>
</reference>
<evidence type="ECO:0000256" key="2">
    <source>
        <dbReference type="ARBA" id="ARBA00009810"/>
    </source>
</evidence>
<evidence type="ECO:0000256" key="1">
    <source>
        <dbReference type="ARBA" id="ARBA00004571"/>
    </source>
</evidence>
<evidence type="ECO:0000313" key="17">
    <source>
        <dbReference type="Proteomes" id="UP000026682"/>
    </source>
</evidence>